<evidence type="ECO:0008006" key="4">
    <source>
        <dbReference type="Google" id="ProtNLM"/>
    </source>
</evidence>
<comment type="similarity">
    <text evidence="1">Belongs to the outer membrane factor (OMF) (TC 1.B.17) family.</text>
</comment>
<dbReference type="Proteomes" id="UP001156601">
    <property type="component" value="Unassembled WGS sequence"/>
</dbReference>
<gene>
    <name evidence="2" type="ORF">GCM10007852_09940</name>
</gene>
<dbReference type="RefSeq" id="WP_284216392.1">
    <property type="nucleotide sequence ID" value="NZ_BSOT01000005.1"/>
</dbReference>
<dbReference type="SUPFAM" id="SSF56954">
    <property type="entry name" value="Outer membrane efflux proteins (OEP)"/>
    <property type="match status" value="1"/>
</dbReference>
<dbReference type="AlphaFoldDB" id="A0AA37SUF6"/>
<evidence type="ECO:0000313" key="2">
    <source>
        <dbReference type="EMBL" id="GLR70086.1"/>
    </source>
</evidence>
<dbReference type="GO" id="GO:0015562">
    <property type="term" value="F:efflux transmembrane transporter activity"/>
    <property type="evidence" value="ECO:0007669"/>
    <property type="project" value="InterPro"/>
</dbReference>
<keyword evidence="3" id="KW-1185">Reference proteome</keyword>
<sequence length="471" mass="52374">MSELINQALLKCSKKHLFSLALINRHLITKVCLSLFLSSASFYAISQTETAPLTLLKAINIAQQNDDWLLKSEFIENGLNALSDGATALPDPVVSLSILNLPTNGFAFNQEQMTQLKVGASQQFARGNTLELQQQKHKITAKEQPFLRQDRKAKVALNAELLWLDAYYAQSSYVLVEDTRPLFDKLEEIVSVNYASSVGNVGQQDIIRAELELIRLQERLVALATQKNVALRKLSLYLFSGDTPVSSGSLTTGKIVLPNQLNEISKSDMKRLSLSSAQDDNQLYQLLLQHSLALATEQRVKALEVDTQIAKEGLKPQYAINASYALRDNAPDGQSRADFLSVGVNMSMPLFSSAKQDANISSSVQMTEAIKTEKRLLVRELLAAVKSAYAEYKGMSERLSIYQTRIIPQMQRHSDATLTAYTNDNGDFAEVVRAKIAELDAQLTLLKLEVAKHKAIATIRYYLPLEIVSYE</sequence>
<dbReference type="Gene3D" id="1.20.1600.10">
    <property type="entry name" value="Outer membrane efflux proteins (OEP)"/>
    <property type="match status" value="1"/>
</dbReference>
<reference evidence="2" key="1">
    <citation type="journal article" date="2014" name="Int. J. Syst. Evol. Microbiol.">
        <title>Complete genome sequence of Corynebacterium casei LMG S-19264T (=DSM 44701T), isolated from a smear-ripened cheese.</title>
        <authorList>
            <consortium name="US DOE Joint Genome Institute (JGI-PGF)"/>
            <person name="Walter F."/>
            <person name="Albersmeier A."/>
            <person name="Kalinowski J."/>
            <person name="Ruckert C."/>
        </authorList>
    </citation>
    <scope>NUCLEOTIDE SEQUENCE</scope>
    <source>
        <strain evidence="2">NBRC 110023</strain>
    </source>
</reference>
<dbReference type="EMBL" id="BSOT01000005">
    <property type="protein sequence ID" value="GLR70086.1"/>
    <property type="molecule type" value="Genomic_DNA"/>
</dbReference>
<evidence type="ECO:0000256" key="1">
    <source>
        <dbReference type="ARBA" id="ARBA00007613"/>
    </source>
</evidence>
<comment type="caution">
    <text evidence="2">The sequence shown here is derived from an EMBL/GenBank/DDBJ whole genome shotgun (WGS) entry which is preliminary data.</text>
</comment>
<dbReference type="PANTHER" id="PTHR30203">
    <property type="entry name" value="OUTER MEMBRANE CATION EFFLUX PROTEIN"/>
    <property type="match status" value="1"/>
</dbReference>
<evidence type="ECO:0000313" key="3">
    <source>
        <dbReference type="Proteomes" id="UP001156601"/>
    </source>
</evidence>
<accession>A0AA37SUF6</accession>
<dbReference type="InterPro" id="IPR003423">
    <property type="entry name" value="OMP_efflux"/>
</dbReference>
<organism evidence="2 3">
    <name type="scientific">Agaribacter marinus</name>
    <dbReference type="NCBI Taxonomy" id="1431249"/>
    <lineage>
        <taxon>Bacteria</taxon>
        <taxon>Pseudomonadati</taxon>
        <taxon>Pseudomonadota</taxon>
        <taxon>Gammaproteobacteria</taxon>
        <taxon>Alteromonadales</taxon>
        <taxon>Alteromonadaceae</taxon>
        <taxon>Agaribacter</taxon>
    </lineage>
</organism>
<name>A0AA37SUF6_9ALTE</name>
<dbReference type="Pfam" id="PF02321">
    <property type="entry name" value="OEP"/>
    <property type="match status" value="1"/>
</dbReference>
<protein>
    <recommendedName>
        <fullName evidence="4">Outer membrane protein TolC</fullName>
    </recommendedName>
</protein>
<dbReference type="InterPro" id="IPR010131">
    <property type="entry name" value="MdtP/NodT-like"/>
</dbReference>
<proteinExistence type="inferred from homology"/>
<reference evidence="2" key="2">
    <citation type="submission" date="2023-01" db="EMBL/GenBank/DDBJ databases">
        <title>Draft genome sequence of Agaribacter marinus strain NBRC 110023.</title>
        <authorList>
            <person name="Sun Q."/>
            <person name="Mori K."/>
        </authorList>
    </citation>
    <scope>NUCLEOTIDE SEQUENCE</scope>
    <source>
        <strain evidence="2">NBRC 110023</strain>
    </source>
</reference>